<dbReference type="GO" id="GO:0005886">
    <property type="term" value="C:plasma membrane"/>
    <property type="evidence" value="ECO:0007669"/>
    <property type="project" value="TreeGrafter"/>
</dbReference>
<dbReference type="PANTHER" id="PTHR30258:SF2">
    <property type="entry name" value="COMG OPERON PROTEIN 1"/>
    <property type="match status" value="1"/>
</dbReference>
<comment type="similarity">
    <text evidence="1">Belongs to the GSP E family.</text>
</comment>
<dbReference type="InterPro" id="IPR001482">
    <property type="entry name" value="T2SS/T4SS_dom"/>
</dbReference>
<evidence type="ECO:0000259" key="4">
    <source>
        <dbReference type="Pfam" id="PF00437"/>
    </source>
</evidence>
<dbReference type="NCBIfam" id="NF041000">
    <property type="entry name" value="ATPase_ComGA"/>
    <property type="match status" value="1"/>
</dbReference>
<proteinExistence type="inferred from homology"/>
<reference evidence="5 6" key="1">
    <citation type="journal article" date="2014" name="BMC Genomics">
        <title>Unusual genome complexity in Lactobacillus salivarius JCM1046.</title>
        <authorList>
            <person name="Raftis E.J."/>
            <person name="Forde B.M."/>
            <person name="Claesson M.J."/>
            <person name="O'Toole P.W."/>
        </authorList>
    </citation>
    <scope>NUCLEOTIDE SEQUENCE [LARGE SCALE GENOMIC DNA]</scope>
    <source>
        <strain evidence="5 6">JCM1046</strain>
    </source>
</reference>
<dbReference type="Gene3D" id="3.40.50.300">
    <property type="entry name" value="P-loop containing nucleotide triphosphate hydrolases"/>
    <property type="match status" value="1"/>
</dbReference>
<dbReference type="SUPFAM" id="SSF52540">
    <property type="entry name" value="P-loop containing nucleoside triphosphate hydrolases"/>
    <property type="match status" value="1"/>
</dbReference>
<evidence type="ECO:0000256" key="3">
    <source>
        <dbReference type="ARBA" id="ARBA00022840"/>
    </source>
</evidence>
<dbReference type="Gene3D" id="3.30.450.90">
    <property type="match status" value="1"/>
</dbReference>
<dbReference type="Pfam" id="PF00437">
    <property type="entry name" value="T2SSE"/>
    <property type="match status" value="1"/>
</dbReference>
<dbReference type="InterPro" id="IPR027417">
    <property type="entry name" value="P-loop_NTPase"/>
</dbReference>
<evidence type="ECO:0000256" key="1">
    <source>
        <dbReference type="ARBA" id="ARBA00006611"/>
    </source>
</evidence>
<evidence type="ECO:0000313" key="6">
    <source>
        <dbReference type="Proteomes" id="UP000029488"/>
    </source>
</evidence>
<dbReference type="RefSeq" id="WP_044004598.1">
    <property type="nucleotide sequence ID" value="NZ_CP007646.1"/>
</dbReference>
<evidence type="ECO:0000256" key="2">
    <source>
        <dbReference type="ARBA" id="ARBA00022741"/>
    </source>
</evidence>
<dbReference type="GO" id="GO:0005524">
    <property type="term" value="F:ATP binding"/>
    <property type="evidence" value="ECO:0007669"/>
    <property type="project" value="UniProtKB-KW"/>
</dbReference>
<dbReference type="InterPro" id="IPR047667">
    <property type="entry name" value="ATPase_ComGA"/>
</dbReference>
<dbReference type="CDD" id="cd01129">
    <property type="entry name" value="PulE-GspE-like"/>
    <property type="match status" value="1"/>
</dbReference>
<dbReference type="EMBL" id="CP007646">
    <property type="protein sequence ID" value="AIR10147.1"/>
    <property type="molecule type" value="Genomic_DNA"/>
</dbReference>
<sequence>MKKSVEILLQKAISLKASDIFFFPKNDRYQIKVNVLGTNRIIKECSKEFGGQLINYLKFQSNMAVSEKRRPQLGLWIYSDEKNEIFCRLSSVGDFLGNESLVVRLIFPSTFFEENYFFEEQIYTLQKACIKNGLIVFSGPMGSGKTTTMYNLARKLANEKHVMSIEDPIEIYEPNFLQLQVNNKAQISYSELLKVALRHHPDVFLIGEIRDNMTAKVAINAALSGHLILTTVHARNVYSVYQRLKNLGISDEELQQTMQVISYQRLIPTIDGGAKVLFDQIEGKDLDKDIIQGNIQSRMTKDWREKLEYCYLNNWINKESFETFIEG</sequence>
<name>A0A089RU31_9LACO</name>
<gene>
    <name evidence="5" type="ORF">LSJ_0425</name>
</gene>
<feature type="domain" description="Bacterial type II secretion system protein E" evidence="4">
    <location>
        <begin position="4"/>
        <end position="276"/>
    </location>
</feature>
<dbReference type="GO" id="GO:0016887">
    <property type="term" value="F:ATP hydrolysis activity"/>
    <property type="evidence" value="ECO:0007669"/>
    <property type="project" value="TreeGrafter"/>
</dbReference>
<evidence type="ECO:0000313" key="5">
    <source>
        <dbReference type="EMBL" id="AIR10147.1"/>
    </source>
</evidence>
<organism evidence="5 6">
    <name type="scientific">Ligilactobacillus salivarius</name>
    <dbReference type="NCBI Taxonomy" id="1624"/>
    <lineage>
        <taxon>Bacteria</taxon>
        <taxon>Bacillati</taxon>
        <taxon>Bacillota</taxon>
        <taxon>Bacilli</taxon>
        <taxon>Lactobacillales</taxon>
        <taxon>Lactobacillaceae</taxon>
        <taxon>Ligilactobacillus</taxon>
    </lineage>
</organism>
<keyword evidence="2" id="KW-0547">Nucleotide-binding</keyword>
<dbReference type="KEGG" id="lsj:LSJ_0425"/>
<dbReference type="AlphaFoldDB" id="A0A089RU31"/>
<dbReference type="Proteomes" id="UP000029488">
    <property type="component" value="Chromosome"/>
</dbReference>
<protein>
    <submittedName>
        <fullName evidence="5">ComG operon protein 1</fullName>
    </submittedName>
</protein>
<dbReference type="PANTHER" id="PTHR30258">
    <property type="entry name" value="TYPE II SECRETION SYSTEM PROTEIN GSPE-RELATED"/>
    <property type="match status" value="1"/>
</dbReference>
<keyword evidence="3" id="KW-0067">ATP-binding</keyword>
<accession>A0A089RU31</accession>